<dbReference type="InterPro" id="IPR032466">
    <property type="entry name" value="Metal_Hydrolase"/>
</dbReference>
<dbReference type="InterPro" id="IPR011059">
    <property type="entry name" value="Metal-dep_hydrolase_composite"/>
</dbReference>
<dbReference type="EMBL" id="CADIKM010000046">
    <property type="protein sequence ID" value="CAB3802126.1"/>
    <property type="molecule type" value="Genomic_DNA"/>
</dbReference>
<dbReference type="GO" id="GO:0016810">
    <property type="term" value="F:hydrolase activity, acting on carbon-nitrogen (but not peptide) bonds"/>
    <property type="evidence" value="ECO:0007669"/>
    <property type="project" value="InterPro"/>
</dbReference>
<name>A0A6S7BJ71_9BURK</name>
<dbReference type="Pfam" id="PF01979">
    <property type="entry name" value="Amidohydro_1"/>
    <property type="match status" value="1"/>
</dbReference>
<accession>A0A6S7BJ71</accession>
<comment type="similarity">
    <text evidence="1">Belongs to the metallo-dependent hydrolases superfamily. ATZ/TRZ family.</text>
</comment>
<gene>
    <name evidence="4" type="primary">atzA_2</name>
    <name evidence="4" type="ORF">LMG28138_05136</name>
</gene>
<organism evidence="4 5">
    <name type="scientific">Pararobbsia alpina</name>
    <dbReference type="NCBI Taxonomy" id="621374"/>
    <lineage>
        <taxon>Bacteria</taxon>
        <taxon>Pseudomonadati</taxon>
        <taxon>Pseudomonadota</taxon>
        <taxon>Betaproteobacteria</taxon>
        <taxon>Burkholderiales</taxon>
        <taxon>Burkholderiaceae</taxon>
        <taxon>Pararobbsia</taxon>
    </lineage>
</organism>
<keyword evidence="2 4" id="KW-0378">Hydrolase</keyword>
<dbReference type="SUPFAM" id="SSF51556">
    <property type="entry name" value="Metallo-dependent hydrolases"/>
    <property type="match status" value="1"/>
</dbReference>
<dbReference type="RefSeq" id="WP_217478517.1">
    <property type="nucleotide sequence ID" value="NZ_CADIKM010000046.1"/>
</dbReference>
<dbReference type="SUPFAM" id="SSF51338">
    <property type="entry name" value="Composite domain of metallo-dependent hydrolases"/>
    <property type="match status" value="1"/>
</dbReference>
<dbReference type="PANTHER" id="PTHR43794:SF11">
    <property type="entry name" value="AMIDOHYDROLASE-RELATED DOMAIN-CONTAINING PROTEIN"/>
    <property type="match status" value="1"/>
</dbReference>
<dbReference type="GO" id="GO:0018788">
    <property type="term" value="F:atrazine chlorohydrolase activity"/>
    <property type="evidence" value="ECO:0007669"/>
    <property type="project" value="UniProtKB-EC"/>
</dbReference>
<sequence>MDEQLLCADLILPMTADNAVIADGAILVNAAGDISRIGRADELRREHPHARTREFKNRVLMPGLVNTHCHSGLLRGTAEGLPVWAWLQQYIDPMHRVLNAEEAEAASRLCYAEALLSGTTTIVDMWRFMEGSARAADELGIRAVLVPYVAEHPEHDYFETLDSNEQLIRRWHGAANGRLSVWVGLEHMFYAVPAAWERAVAMSREYGVGLHTHSNESRFDVEETQRRYGMRPLEALEKFGLLGAHKVLLAHCVWLSDEEIRLMQAHGVGVAHNPTSNMKLASGAAPVEKLLKAGIAVGLGTDGEKENNNLDMFEEMKIASLLAKVSQLDAQALDAWTVCKMATSSGARALGMEDRIGTLESGKAADIIAVRTDTARMTPLLTGEYLNVHHNLVHAVQGGDVDFTMVAGRVCVEDGRLVSGDMPGLIRQANALAPALFDRRAQWLARAGQNTRPADASADSGLFRL</sequence>
<reference evidence="4 5" key="1">
    <citation type="submission" date="2020-04" db="EMBL/GenBank/DDBJ databases">
        <authorList>
            <person name="De Canck E."/>
        </authorList>
    </citation>
    <scope>NUCLEOTIDE SEQUENCE [LARGE SCALE GENOMIC DNA]</scope>
    <source>
        <strain evidence="4 5">LMG 28138</strain>
    </source>
</reference>
<dbReference type="InterPro" id="IPR050287">
    <property type="entry name" value="MTA/SAH_deaminase"/>
</dbReference>
<dbReference type="AlphaFoldDB" id="A0A6S7BJ71"/>
<dbReference type="InterPro" id="IPR006680">
    <property type="entry name" value="Amidohydro-rel"/>
</dbReference>
<evidence type="ECO:0000256" key="2">
    <source>
        <dbReference type="ARBA" id="ARBA00022801"/>
    </source>
</evidence>
<dbReference type="PANTHER" id="PTHR43794">
    <property type="entry name" value="AMINOHYDROLASE SSNA-RELATED"/>
    <property type="match status" value="1"/>
</dbReference>
<evidence type="ECO:0000313" key="4">
    <source>
        <dbReference type="EMBL" id="CAB3802126.1"/>
    </source>
</evidence>
<dbReference type="Gene3D" id="3.20.20.140">
    <property type="entry name" value="Metal-dependent hydrolases"/>
    <property type="match status" value="1"/>
</dbReference>
<dbReference type="Gene3D" id="2.30.40.10">
    <property type="entry name" value="Urease, subunit C, domain 1"/>
    <property type="match status" value="1"/>
</dbReference>
<dbReference type="EC" id="3.8.1.8" evidence="4"/>
<feature type="domain" description="Amidohydrolase-related" evidence="3">
    <location>
        <begin position="59"/>
        <end position="410"/>
    </location>
</feature>
<evidence type="ECO:0000313" key="5">
    <source>
        <dbReference type="Proteomes" id="UP000494115"/>
    </source>
</evidence>
<dbReference type="CDD" id="cd01298">
    <property type="entry name" value="ATZ_TRZ_like"/>
    <property type="match status" value="1"/>
</dbReference>
<evidence type="ECO:0000256" key="1">
    <source>
        <dbReference type="ARBA" id="ARBA00006745"/>
    </source>
</evidence>
<evidence type="ECO:0000259" key="3">
    <source>
        <dbReference type="Pfam" id="PF01979"/>
    </source>
</evidence>
<proteinExistence type="inferred from homology"/>
<dbReference type="Proteomes" id="UP000494115">
    <property type="component" value="Unassembled WGS sequence"/>
</dbReference>
<keyword evidence="5" id="KW-1185">Reference proteome</keyword>
<protein>
    <submittedName>
        <fullName evidence="4">Atrazine chlorohydrolase</fullName>
        <ecNumber evidence="4">3.8.1.8</ecNumber>
    </submittedName>
</protein>